<evidence type="ECO:0000259" key="10">
    <source>
        <dbReference type="Pfam" id="PF23559"/>
    </source>
</evidence>
<keyword evidence="6" id="KW-0067">ATP-binding</keyword>
<dbReference type="InterPro" id="IPR041118">
    <property type="entry name" value="Rx_N"/>
</dbReference>
<evidence type="ECO:0000256" key="3">
    <source>
        <dbReference type="ARBA" id="ARBA00022737"/>
    </source>
</evidence>
<evidence type="ECO:0000256" key="1">
    <source>
        <dbReference type="ARBA" id="ARBA00008894"/>
    </source>
</evidence>
<dbReference type="Gene3D" id="1.20.5.4130">
    <property type="match status" value="1"/>
</dbReference>
<dbReference type="InterPro" id="IPR032675">
    <property type="entry name" value="LRR_dom_sf"/>
</dbReference>
<evidence type="ECO:0000313" key="12">
    <source>
        <dbReference type="EMBL" id="KAL3533900.1"/>
    </source>
</evidence>
<evidence type="ECO:0000256" key="7">
    <source>
        <dbReference type="SAM" id="Coils"/>
    </source>
</evidence>
<dbReference type="PRINTS" id="PR00364">
    <property type="entry name" value="DISEASERSIST"/>
</dbReference>
<dbReference type="Gene3D" id="3.40.50.300">
    <property type="entry name" value="P-loop containing nucleotide triphosphate hydrolases"/>
    <property type="match status" value="1"/>
</dbReference>
<name>A0ABD3ARW3_9GENT</name>
<evidence type="ECO:0000256" key="4">
    <source>
        <dbReference type="ARBA" id="ARBA00022741"/>
    </source>
</evidence>
<organism evidence="12 13">
    <name type="scientific">Cinchona calisaya</name>
    <dbReference type="NCBI Taxonomy" id="153742"/>
    <lineage>
        <taxon>Eukaryota</taxon>
        <taxon>Viridiplantae</taxon>
        <taxon>Streptophyta</taxon>
        <taxon>Embryophyta</taxon>
        <taxon>Tracheophyta</taxon>
        <taxon>Spermatophyta</taxon>
        <taxon>Magnoliopsida</taxon>
        <taxon>eudicotyledons</taxon>
        <taxon>Gunneridae</taxon>
        <taxon>Pentapetalae</taxon>
        <taxon>asterids</taxon>
        <taxon>lamiids</taxon>
        <taxon>Gentianales</taxon>
        <taxon>Rubiaceae</taxon>
        <taxon>Cinchonoideae</taxon>
        <taxon>Cinchoneae</taxon>
        <taxon>Cinchona</taxon>
    </lineage>
</organism>
<dbReference type="Gene3D" id="1.10.10.10">
    <property type="entry name" value="Winged helix-like DNA-binding domain superfamily/Winged helix DNA-binding domain"/>
    <property type="match status" value="1"/>
</dbReference>
<dbReference type="InterPro" id="IPR038005">
    <property type="entry name" value="RX-like_CC"/>
</dbReference>
<dbReference type="Gene3D" id="1.10.8.430">
    <property type="entry name" value="Helical domain of apoptotic protease-activating factors"/>
    <property type="match status" value="1"/>
</dbReference>
<sequence>MAEAVVSFAVETIGNLLIEEAKFLHGVSDQVEQLQLELDQLRSFLRDADAKQQQHEEETVKVWISQARDLAYAAEDLLESYAFKVASRRGRDMRSIVKNCVCILNKCYAGRKIGKEIQTLKAKISDLTKRFHEYGIRAKMERDGGTSSLEQQLRRTYSRVIEDDFVGLKDDVGLIVEKLVMEDEIHRHLRVVSISGMGGLGKTTLAQKVYNHPRVKRYFDICTWVCVSQKWQKEDMLQQILFSLIPERRKEILKWRDEELVRQLFQILQSKKYFLVLDDIWSIEAWECIKQAFPIKKDGSKILLTTRNKDVAVQIDPNGFHHQPRLLTEDECWELLKMKALRERFEGDMQKLEILGKEMVKYCGGLPLGVIVLGGTLATKKSLNEWEVVHKNIKAHLGRGKNLIEEQGNVHKILALSYNDLPQKLKPCFLYLGKFDEDSDIDAETLYQLWIAEGMISVKDRIGEESMMDVAERYLGELVQRCMVEGIDPETPSILRSLSSCRLHDLMRDLSLLKATEENFLLSISYGDGFDDDTTNNSSLSHLLQVYRLVIRLPKESVPKYVPLEKRITRHLRSLSLLVLDDYEGRLPRTMKSQFNRFKMLRVLSIEGLCPSEPVDDTRKDFFNETIDHLRLPKAIGKLIHLRYLSLRRSLFVCLPSSIGNLQHLQTLDLRGVVLKIPNVLSKMRQLRHLYLSENHLAPGRLVNIMFCKLRLNRLNKLETLENFCIPFCHIKDVSKLKNLRALSAKIHMDYGDPTEIIGYMSNLEHLRRTSLSIISKEDSTTMNEKLSLVVGECLSCCNLQRLKVMGSFGNLPRYEDHFCRRLTTLELKMSKITEDPMKTLEIFPNLQKLSFFWDSFVGTEMRCTASGFRQLRSLYLGHLSNLEQWWIDDGAMPNLLDLTIAQCRKLEMIPNGLRSISTLQQLKVMLMPREFEDRIRAVDGREGADFHKISHIPSVII</sequence>
<dbReference type="Pfam" id="PF00931">
    <property type="entry name" value="NB-ARC"/>
    <property type="match status" value="1"/>
</dbReference>
<proteinExistence type="inferred from homology"/>
<dbReference type="EMBL" id="JBJUIK010000003">
    <property type="protein sequence ID" value="KAL3533900.1"/>
    <property type="molecule type" value="Genomic_DNA"/>
</dbReference>
<feature type="domain" description="Disease resistance R13L4/SHOC-2-like LRR" evidence="11">
    <location>
        <begin position="592"/>
        <end position="931"/>
    </location>
</feature>
<dbReference type="InterPro" id="IPR042197">
    <property type="entry name" value="Apaf_helical"/>
</dbReference>
<dbReference type="Gene3D" id="3.80.10.10">
    <property type="entry name" value="Ribonuclease Inhibitor"/>
    <property type="match status" value="2"/>
</dbReference>
<dbReference type="Pfam" id="PF23559">
    <property type="entry name" value="WHD_DRP"/>
    <property type="match status" value="1"/>
</dbReference>
<dbReference type="SUPFAM" id="SSF52058">
    <property type="entry name" value="L domain-like"/>
    <property type="match status" value="1"/>
</dbReference>
<feature type="coiled-coil region" evidence="7">
    <location>
        <begin position="31"/>
        <end position="58"/>
    </location>
</feature>
<gene>
    <name evidence="12" type="ORF">ACH5RR_007421</name>
</gene>
<dbReference type="InterPro" id="IPR058922">
    <property type="entry name" value="WHD_DRP"/>
</dbReference>
<evidence type="ECO:0000259" key="11">
    <source>
        <dbReference type="Pfam" id="PF23598"/>
    </source>
</evidence>
<evidence type="ECO:0000256" key="2">
    <source>
        <dbReference type="ARBA" id="ARBA00022614"/>
    </source>
</evidence>
<keyword evidence="5" id="KW-0611">Plant defense</keyword>
<dbReference type="PANTHER" id="PTHR23155:SF1185">
    <property type="entry name" value="DISEASE RESISTANCE RPP8-LIKE PROTEIN 3-RELATED"/>
    <property type="match status" value="1"/>
</dbReference>
<dbReference type="InterPro" id="IPR002182">
    <property type="entry name" value="NB-ARC"/>
</dbReference>
<dbReference type="GO" id="GO:0005524">
    <property type="term" value="F:ATP binding"/>
    <property type="evidence" value="ECO:0007669"/>
    <property type="project" value="UniProtKB-KW"/>
</dbReference>
<dbReference type="FunFam" id="1.10.10.10:FF:000322">
    <property type="entry name" value="Probable disease resistance protein At1g63360"/>
    <property type="match status" value="1"/>
</dbReference>
<comment type="caution">
    <text evidence="12">The sequence shown here is derived from an EMBL/GenBank/DDBJ whole genome shotgun (WGS) entry which is preliminary data.</text>
</comment>
<feature type="domain" description="NB-ARC" evidence="8">
    <location>
        <begin position="170"/>
        <end position="343"/>
    </location>
</feature>
<keyword evidence="2" id="KW-0433">Leucine-rich repeat</keyword>
<dbReference type="FunFam" id="3.40.50.300:FF:001091">
    <property type="entry name" value="Probable disease resistance protein At1g61300"/>
    <property type="match status" value="1"/>
</dbReference>
<evidence type="ECO:0000256" key="5">
    <source>
        <dbReference type="ARBA" id="ARBA00022821"/>
    </source>
</evidence>
<dbReference type="InterPro" id="IPR036388">
    <property type="entry name" value="WH-like_DNA-bd_sf"/>
</dbReference>
<dbReference type="Pfam" id="PF23598">
    <property type="entry name" value="LRR_14"/>
    <property type="match status" value="1"/>
</dbReference>
<dbReference type="InterPro" id="IPR055414">
    <property type="entry name" value="LRR_R13L4/SHOC2-like"/>
</dbReference>
<evidence type="ECO:0000313" key="13">
    <source>
        <dbReference type="Proteomes" id="UP001630127"/>
    </source>
</evidence>
<dbReference type="InterPro" id="IPR044974">
    <property type="entry name" value="Disease_R_plants"/>
</dbReference>
<dbReference type="SUPFAM" id="SSF52540">
    <property type="entry name" value="P-loop containing nucleoside triphosphate hydrolases"/>
    <property type="match status" value="1"/>
</dbReference>
<evidence type="ECO:0008006" key="14">
    <source>
        <dbReference type="Google" id="ProtNLM"/>
    </source>
</evidence>
<dbReference type="Proteomes" id="UP001630127">
    <property type="component" value="Unassembled WGS sequence"/>
</dbReference>
<evidence type="ECO:0000259" key="9">
    <source>
        <dbReference type="Pfam" id="PF18052"/>
    </source>
</evidence>
<dbReference type="InterPro" id="IPR027417">
    <property type="entry name" value="P-loop_NTPase"/>
</dbReference>
<protein>
    <recommendedName>
        <fullName evidence="14">Disease resistance protein At1g50180</fullName>
    </recommendedName>
</protein>
<keyword evidence="4" id="KW-0547">Nucleotide-binding</keyword>
<evidence type="ECO:0000256" key="6">
    <source>
        <dbReference type="ARBA" id="ARBA00022840"/>
    </source>
</evidence>
<dbReference type="CDD" id="cd14798">
    <property type="entry name" value="RX-CC_like"/>
    <property type="match status" value="1"/>
</dbReference>
<accession>A0ABD3ARW3</accession>
<keyword evidence="13" id="KW-1185">Reference proteome</keyword>
<keyword evidence="7" id="KW-0175">Coiled coil</keyword>
<comment type="similarity">
    <text evidence="1">Belongs to the disease resistance NB-LRR family.</text>
</comment>
<dbReference type="GO" id="GO:0051607">
    <property type="term" value="P:defense response to virus"/>
    <property type="evidence" value="ECO:0007669"/>
    <property type="project" value="UniProtKB-ARBA"/>
</dbReference>
<dbReference type="AlphaFoldDB" id="A0ABD3ARW3"/>
<evidence type="ECO:0000259" key="8">
    <source>
        <dbReference type="Pfam" id="PF00931"/>
    </source>
</evidence>
<dbReference type="Pfam" id="PF18052">
    <property type="entry name" value="Rx_N"/>
    <property type="match status" value="1"/>
</dbReference>
<dbReference type="PANTHER" id="PTHR23155">
    <property type="entry name" value="DISEASE RESISTANCE PROTEIN RP"/>
    <property type="match status" value="1"/>
</dbReference>
<feature type="domain" description="Disease resistance protein winged helix" evidence="10">
    <location>
        <begin position="435"/>
        <end position="510"/>
    </location>
</feature>
<keyword evidence="3" id="KW-0677">Repeat</keyword>
<feature type="domain" description="Disease resistance N-terminal" evidence="9">
    <location>
        <begin position="5"/>
        <end position="92"/>
    </location>
</feature>
<reference evidence="12 13" key="1">
    <citation type="submission" date="2024-11" db="EMBL/GenBank/DDBJ databases">
        <title>A near-complete genome assembly of Cinchona calisaya.</title>
        <authorList>
            <person name="Lian D.C."/>
            <person name="Zhao X.W."/>
            <person name="Wei L."/>
        </authorList>
    </citation>
    <scope>NUCLEOTIDE SEQUENCE [LARGE SCALE GENOMIC DNA]</scope>
    <source>
        <tissue evidence="12">Nenye</tissue>
    </source>
</reference>